<organism evidence="1 2">
    <name type="scientific">Streptomyces phage BRock</name>
    <dbReference type="NCBI Taxonomy" id="1913591"/>
    <lineage>
        <taxon>Viruses</taxon>
        <taxon>Duplodnaviria</taxon>
        <taxon>Heunggongvirae</taxon>
        <taxon>Uroviricota</taxon>
        <taxon>Caudoviricetes</taxon>
        <taxon>Borockvirus</taxon>
        <taxon>Borockvirus brock</taxon>
    </lineage>
</organism>
<name>A0A1J0GW17_9CAUD</name>
<reference evidence="1 2" key="1">
    <citation type="submission" date="2016-09" db="EMBL/GenBank/DDBJ databases">
        <title>Complete Genome Sequence of Streptomyces 5a phage BRock.</title>
        <authorList>
            <person name="Crossman A."/>
            <person name="Baron S."/>
            <person name="Jamdagni P."/>
            <person name="Khatri P."/>
            <person name="Sharma D."/>
            <person name="Pandey M."/>
            <person name="Goyal S."/>
            <person name="Kumar S."/>
            <person name="Phogat A."/>
            <person name="Chawla G."/>
            <person name="Pasricha M."/>
            <person name="Gupta K."/>
            <person name="Bazzad D."/>
            <person name="Aggarwal V."/>
            <person name="Poughat A."/>
            <person name="Singh K."/>
            <person name="Rana P."/>
            <person name="Gautam R."/>
            <person name="Sharma V."/>
            <person name="Tyagi D."/>
            <person name="Shahi A."/>
            <person name="Jangra N."/>
            <person name="Malik M."/>
            <person name="Sidhu P.K."/>
            <person name="Malik S."/>
            <person name="Ghalyan Y."/>
            <person name="Sharma S.S."/>
            <person name="Malik A."/>
            <person name="Chuttani R."/>
            <person name="Bamal N."/>
            <person name="Bhadula D."/>
            <person name="Batra A."/>
            <person name="Temple L."/>
            <person name="Nehra K."/>
        </authorList>
    </citation>
    <scope>NUCLEOTIDE SEQUENCE [LARGE SCALE GENOMIC DNA]</scope>
</reference>
<sequence>MSYDDVLNDLWGSPEVEEAPAVVDENWNSLKMAKYFESEMFKQTWATGFAYVNVMALTNVMKKWKAQGITASQVRELIHAYMTDTSLHGKNPGWQDFAYRAQGISVQRVSEPSKSRTELLEDAYEIGTLEAFMLAFPDNEAKARKYYDAFKEE</sequence>
<proteinExistence type="predicted"/>
<evidence type="ECO:0000313" key="2">
    <source>
        <dbReference type="Proteomes" id="UP000224898"/>
    </source>
</evidence>
<dbReference type="Proteomes" id="UP000224898">
    <property type="component" value="Segment"/>
</dbReference>
<dbReference type="EMBL" id="KX925554">
    <property type="protein sequence ID" value="APC46377.1"/>
    <property type="molecule type" value="Genomic_DNA"/>
</dbReference>
<accession>A0A1J0GW17</accession>
<protein>
    <submittedName>
        <fullName evidence="1">Uncharacterized protein</fullName>
    </submittedName>
</protein>
<dbReference type="KEGG" id="vg:55601529"/>
<keyword evidence="2" id="KW-1185">Reference proteome</keyword>
<dbReference type="GeneID" id="55601529"/>
<evidence type="ECO:0000313" key="1">
    <source>
        <dbReference type="EMBL" id="APC46377.1"/>
    </source>
</evidence>
<dbReference type="RefSeq" id="YP_009831840.1">
    <property type="nucleotide sequence ID" value="NC_048650.1"/>
</dbReference>